<dbReference type="RefSeq" id="WP_018167665.1">
    <property type="nucleotide sequence ID" value="NZ_RQZA01000001.1"/>
</dbReference>
<reference evidence="2 3" key="1">
    <citation type="submission" date="2018-11" db="EMBL/GenBank/DDBJ databases">
        <title>Genomes From Bacteria Associated with the Canine Oral Cavity: a Test Case for Automated Genome-Based Taxonomic Assignment.</title>
        <authorList>
            <person name="Coil D.A."/>
            <person name="Jospin G."/>
            <person name="Darling A.E."/>
            <person name="Wallis C."/>
            <person name="Davis I.J."/>
            <person name="Harris S."/>
            <person name="Eisen J.A."/>
            <person name="Holcombe L.J."/>
            <person name="O'Flynn C."/>
        </authorList>
    </citation>
    <scope>NUCLEOTIDE SEQUENCE [LARGE SCALE GENOMIC DNA]</scope>
    <source>
        <strain evidence="2 3">OH4621_COT-116</strain>
    </source>
</reference>
<dbReference type="Proteomes" id="UP000281771">
    <property type="component" value="Unassembled WGS sequence"/>
</dbReference>
<dbReference type="STRING" id="1123309.GCA_000377005_01745"/>
<dbReference type="AlphaFoldDB" id="A0A3P1VEN7"/>
<evidence type="ECO:0000313" key="2">
    <source>
        <dbReference type="EMBL" id="RRD32661.1"/>
    </source>
</evidence>
<feature type="chain" id="PRO_5018263438" description="Lipoprotein" evidence="1">
    <location>
        <begin position="22"/>
        <end position="228"/>
    </location>
</feature>
<comment type="caution">
    <text evidence="2">The sequence shown here is derived from an EMBL/GenBank/DDBJ whole genome shotgun (WGS) entry which is preliminary data.</text>
</comment>
<keyword evidence="1" id="KW-0732">Signal</keyword>
<organism evidence="2 3">
    <name type="scientific">Streptococcus minor</name>
    <dbReference type="NCBI Taxonomy" id="229549"/>
    <lineage>
        <taxon>Bacteria</taxon>
        <taxon>Bacillati</taxon>
        <taxon>Bacillota</taxon>
        <taxon>Bacilli</taxon>
        <taxon>Lactobacillales</taxon>
        <taxon>Streptococcaceae</taxon>
        <taxon>Streptococcus</taxon>
    </lineage>
</organism>
<protein>
    <recommendedName>
        <fullName evidence="4">Lipoprotein</fullName>
    </recommendedName>
</protein>
<keyword evidence="3" id="KW-1185">Reference proteome</keyword>
<gene>
    <name evidence="2" type="ORF">EII38_02680</name>
</gene>
<feature type="signal peptide" evidence="1">
    <location>
        <begin position="1"/>
        <end position="21"/>
    </location>
</feature>
<sequence length="228" mass="25313">MKMFLYLIASLLLLTACSSPAKTSQSSSSTTEQSQESKSLDKAYQDIVSQYEKAIQVTDVKESDFPLVNPVSLDMAQRYSGEGNVQMTSKVLDLNQDKQDELLIGTTSPTGDGDLTVYVAIYGLVDGKVVDLTKDILKKDSDSFLALYKNNRLRLDQASYDGKMVNAVYELTASGFKELLYLTLDANQSSDVDDILITDRDGKIYRKTEVEPKLAEVIEHPLDEQLVD</sequence>
<name>A0A3P1VEN7_9STRE</name>
<accession>A0A3P1VEN7</accession>
<evidence type="ECO:0008006" key="4">
    <source>
        <dbReference type="Google" id="ProtNLM"/>
    </source>
</evidence>
<dbReference type="PROSITE" id="PS51257">
    <property type="entry name" value="PROKAR_LIPOPROTEIN"/>
    <property type="match status" value="1"/>
</dbReference>
<proteinExistence type="predicted"/>
<evidence type="ECO:0000313" key="3">
    <source>
        <dbReference type="Proteomes" id="UP000281771"/>
    </source>
</evidence>
<evidence type="ECO:0000256" key="1">
    <source>
        <dbReference type="SAM" id="SignalP"/>
    </source>
</evidence>
<dbReference type="EMBL" id="RQZA01000001">
    <property type="protein sequence ID" value="RRD32661.1"/>
    <property type="molecule type" value="Genomic_DNA"/>
</dbReference>